<dbReference type="NCBIfam" id="TIGR02595">
    <property type="entry name" value="PEP_CTERM"/>
    <property type="match status" value="1"/>
</dbReference>
<dbReference type="InterPro" id="IPR013424">
    <property type="entry name" value="Ice-binding_C"/>
</dbReference>
<organism evidence="3 4">
    <name type="scientific">Croceibacterium salegens</name>
    <dbReference type="NCBI Taxonomy" id="1737568"/>
    <lineage>
        <taxon>Bacteria</taxon>
        <taxon>Pseudomonadati</taxon>
        <taxon>Pseudomonadota</taxon>
        <taxon>Alphaproteobacteria</taxon>
        <taxon>Sphingomonadales</taxon>
        <taxon>Erythrobacteraceae</taxon>
        <taxon>Croceibacterium</taxon>
    </lineage>
</organism>
<evidence type="ECO:0000256" key="1">
    <source>
        <dbReference type="SAM" id="SignalP"/>
    </source>
</evidence>
<feature type="signal peptide" evidence="1">
    <location>
        <begin position="1"/>
        <end position="22"/>
    </location>
</feature>
<gene>
    <name evidence="3" type="ORF">GRI89_17235</name>
</gene>
<name>A0A6I4SZ76_9SPHN</name>
<evidence type="ECO:0000313" key="4">
    <source>
        <dbReference type="Proteomes" id="UP000433652"/>
    </source>
</evidence>
<reference evidence="3 4" key="1">
    <citation type="submission" date="2019-12" db="EMBL/GenBank/DDBJ databases">
        <title>Genomic-based taxomic classification of the family Erythrobacteraceae.</title>
        <authorList>
            <person name="Xu L."/>
        </authorList>
    </citation>
    <scope>NUCLEOTIDE SEQUENCE [LARGE SCALE GENOMIC DNA]</scope>
    <source>
        <strain evidence="3 4">MCCC 1K01500</strain>
    </source>
</reference>
<dbReference type="AlphaFoldDB" id="A0A6I4SZ76"/>
<accession>A0A6I4SZ76</accession>
<feature type="domain" description="Ice-binding protein C-terminal" evidence="2">
    <location>
        <begin position="181"/>
        <end position="204"/>
    </location>
</feature>
<evidence type="ECO:0000259" key="2">
    <source>
        <dbReference type="Pfam" id="PF07589"/>
    </source>
</evidence>
<dbReference type="NCBIfam" id="NF035944">
    <property type="entry name" value="PEPxxWA-CTERM"/>
    <property type="match status" value="1"/>
</dbReference>
<dbReference type="Proteomes" id="UP000433652">
    <property type="component" value="Unassembled WGS sequence"/>
</dbReference>
<sequence length="218" mass="22421">MMKAVLVAIATACFAAHSPTHAAVLLDVGGPAHTGMTLHAGEAGAASFTLSKTASNVSIVAPLFCLDCQGSLWLHRNSIGSTASFGDVIQAMAFDGATGSPYFTIASLDPGLYFLIAAQDEEASGTIIWQGSATPLIASGGATRGVDFYAQETMPFVPFSEFGVIFGTNLSFKVTGQLASSVPEPSTWALLLLGFLVIGFVLRRHPKGGAGAVRAIAP</sequence>
<proteinExistence type="predicted"/>
<dbReference type="Pfam" id="PF07589">
    <property type="entry name" value="PEP-CTERM"/>
    <property type="match status" value="1"/>
</dbReference>
<feature type="chain" id="PRO_5026275990" evidence="1">
    <location>
        <begin position="23"/>
        <end position="218"/>
    </location>
</feature>
<dbReference type="RefSeq" id="WP_159798260.1">
    <property type="nucleotide sequence ID" value="NZ_WTYM01000060.1"/>
</dbReference>
<keyword evidence="1" id="KW-0732">Signal</keyword>
<dbReference type="OrthoDB" id="9830316at2"/>
<dbReference type="EMBL" id="WTYM01000060">
    <property type="protein sequence ID" value="MXO61291.1"/>
    <property type="molecule type" value="Genomic_DNA"/>
</dbReference>
<keyword evidence="4" id="KW-1185">Reference proteome</keyword>
<evidence type="ECO:0000313" key="3">
    <source>
        <dbReference type="EMBL" id="MXO61291.1"/>
    </source>
</evidence>
<comment type="caution">
    <text evidence="3">The sequence shown here is derived from an EMBL/GenBank/DDBJ whole genome shotgun (WGS) entry which is preliminary data.</text>
</comment>
<protein>
    <submittedName>
        <fullName evidence="3">PEPxxWA-CTERM sorting domain-containing protein</fullName>
    </submittedName>
</protein>